<sequence length="493" mass="53067">MQSTRHFTKLSLCAVVVALSLSGCATLAPDYERPASPVPSEWPTGEAYTDTTKVEQPSLQDVNTKEDNAILQLPWQSFITDSRMQKVIQTALENNRDLRQTLSDVEAARATYRIQRAELFPTVNASVTGTRAKSSDGSVSTSYEADAGLSGYEIDLFGKNQSATEADKQSWLYSVETARAAKITLIAETANAWLTLASDQSLLKLAEETAENAQKAMEITRRRNELGVDSKVDVLDAQTTYHTAMADIASYTTQVAQDINALMLLAGSGVDKQWLPDGLPENDDFISVIPAGLTSDVLLNRPDILAAEHNLKSANADIGAARANYFPSVTLTATGGLASNVLADIFTGGASTIWSLIPSVSVPIFTGGANDAQLDYAKANRDKMVAAYEYSIQTAFSDVADALARRGTIARQLGAQQDLVNVASDSYRLSLARYENGVNSFQDALTSQRTLYSAQQSLISTQLIDLSNRITLYRVMGGGLGNVDNGNAETADE</sequence>
<evidence type="ECO:0000256" key="3">
    <source>
        <dbReference type="SAM" id="Coils"/>
    </source>
</evidence>
<keyword evidence="2" id="KW-1134">Transmembrane beta strand</keyword>
<dbReference type="Proteomes" id="UP000175691">
    <property type="component" value="Unassembled WGS sequence"/>
</dbReference>
<keyword evidence="3" id="KW-0175">Coiled coil</keyword>
<dbReference type="SUPFAM" id="SSF56954">
    <property type="entry name" value="Outer membrane efflux proteins (OEP)"/>
    <property type="match status" value="1"/>
</dbReference>
<dbReference type="OrthoDB" id="9770517at2"/>
<feature type="coiled-coil region" evidence="3">
    <location>
        <begin position="196"/>
        <end position="223"/>
    </location>
</feature>
<evidence type="ECO:0000313" key="4">
    <source>
        <dbReference type="EMBL" id="OFC70768.1"/>
    </source>
</evidence>
<keyword evidence="2" id="KW-0449">Lipoprotein</keyword>
<protein>
    <submittedName>
        <fullName evidence="4">Transporter</fullName>
    </submittedName>
</protein>
<organism evidence="4 5">
    <name type="scientific">Alteromonas confluentis</name>
    <dbReference type="NCBI Taxonomy" id="1656094"/>
    <lineage>
        <taxon>Bacteria</taxon>
        <taxon>Pseudomonadati</taxon>
        <taxon>Pseudomonadota</taxon>
        <taxon>Gammaproteobacteria</taxon>
        <taxon>Alteromonadales</taxon>
        <taxon>Alteromonadaceae</taxon>
        <taxon>Alteromonas/Salinimonas group</taxon>
        <taxon>Alteromonas</taxon>
    </lineage>
</organism>
<feature type="chain" id="PRO_5009028642" evidence="2">
    <location>
        <begin position="28"/>
        <end position="493"/>
    </location>
</feature>
<keyword evidence="2" id="KW-0564">Palmitate</keyword>
<proteinExistence type="inferred from homology"/>
<accession>A0A1E7ZB87</accession>
<dbReference type="EMBL" id="MDHN01000024">
    <property type="protein sequence ID" value="OFC70768.1"/>
    <property type="molecule type" value="Genomic_DNA"/>
</dbReference>
<feature type="signal peptide" evidence="2">
    <location>
        <begin position="1"/>
        <end position="27"/>
    </location>
</feature>
<dbReference type="Pfam" id="PF02321">
    <property type="entry name" value="OEP"/>
    <property type="match status" value="2"/>
</dbReference>
<dbReference type="GO" id="GO:0015562">
    <property type="term" value="F:efflux transmembrane transporter activity"/>
    <property type="evidence" value="ECO:0007669"/>
    <property type="project" value="InterPro"/>
</dbReference>
<keyword evidence="2" id="KW-0812">Transmembrane</keyword>
<evidence type="ECO:0000313" key="5">
    <source>
        <dbReference type="Proteomes" id="UP000175691"/>
    </source>
</evidence>
<dbReference type="AlphaFoldDB" id="A0A1E7ZB87"/>
<gene>
    <name evidence="4" type="ORF">BFC18_11565</name>
</gene>
<keyword evidence="5" id="KW-1185">Reference proteome</keyword>
<dbReference type="Gene3D" id="2.20.200.10">
    <property type="entry name" value="Outer membrane efflux proteins (OEP)"/>
    <property type="match status" value="1"/>
</dbReference>
<dbReference type="NCBIfam" id="TIGR01845">
    <property type="entry name" value="outer_NodT"/>
    <property type="match status" value="1"/>
</dbReference>
<dbReference type="PANTHER" id="PTHR30203:SF32">
    <property type="entry name" value="CATION EFFLUX SYSTEM PROTEIN CUSC"/>
    <property type="match status" value="1"/>
</dbReference>
<comment type="subcellular location">
    <subcellularLocation>
        <location evidence="2">Cell outer membrane</location>
        <topology evidence="2">Lipid-anchor</topology>
    </subcellularLocation>
</comment>
<keyword evidence="2" id="KW-0472">Membrane</keyword>
<dbReference type="STRING" id="1656094.BFC18_11565"/>
<dbReference type="Gene3D" id="1.20.1600.10">
    <property type="entry name" value="Outer membrane efflux proteins (OEP)"/>
    <property type="match status" value="1"/>
</dbReference>
<dbReference type="InterPro" id="IPR010131">
    <property type="entry name" value="MdtP/NodT-like"/>
</dbReference>
<reference evidence="4 5" key="1">
    <citation type="submission" date="2016-08" db="EMBL/GenBank/DDBJ databases">
        <authorList>
            <person name="Seilhamer J.J."/>
        </authorList>
    </citation>
    <scope>NUCLEOTIDE SEQUENCE [LARGE SCALE GENOMIC DNA]</scope>
    <source>
        <strain evidence="4 5">KCTC 42603</strain>
    </source>
</reference>
<evidence type="ECO:0000256" key="1">
    <source>
        <dbReference type="ARBA" id="ARBA00007613"/>
    </source>
</evidence>
<dbReference type="PROSITE" id="PS51257">
    <property type="entry name" value="PROKAR_LIPOPROTEIN"/>
    <property type="match status" value="1"/>
</dbReference>
<dbReference type="GO" id="GO:0009279">
    <property type="term" value="C:cell outer membrane"/>
    <property type="evidence" value="ECO:0007669"/>
    <property type="project" value="UniProtKB-SubCell"/>
</dbReference>
<name>A0A1E7ZB87_9ALTE</name>
<dbReference type="RefSeq" id="WP_070125472.1">
    <property type="nucleotide sequence ID" value="NZ_MDHN01000024.1"/>
</dbReference>
<dbReference type="InterPro" id="IPR003423">
    <property type="entry name" value="OMP_efflux"/>
</dbReference>
<dbReference type="PANTHER" id="PTHR30203">
    <property type="entry name" value="OUTER MEMBRANE CATION EFFLUX PROTEIN"/>
    <property type="match status" value="1"/>
</dbReference>
<evidence type="ECO:0000256" key="2">
    <source>
        <dbReference type="RuleBase" id="RU362097"/>
    </source>
</evidence>
<keyword evidence="2" id="KW-0732">Signal</keyword>
<comment type="similarity">
    <text evidence="1 2">Belongs to the outer membrane factor (OMF) (TC 1.B.17) family.</text>
</comment>
<comment type="caution">
    <text evidence="4">The sequence shown here is derived from an EMBL/GenBank/DDBJ whole genome shotgun (WGS) entry which is preliminary data.</text>
</comment>